<organism evidence="1 2">
    <name type="scientific">Compostibacillus humi</name>
    <dbReference type="NCBI Taxonomy" id="1245525"/>
    <lineage>
        <taxon>Bacteria</taxon>
        <taxon>Bacillati</taxon>
        <taxon>Bacillota</taxon>
        <taxon>Bacilli</taxon>
        <taxon>Bacillales</taxon>
        <taxon>Bacillaceae</taxon>
        <taxon>Compostibacillus</taxon>
    </lineage>
</organism>
<keyword evidence="2" id="KW-1185">Reference proteome</keyword>
<accession>A0A8J2ZRL4</accession>
<dbReference type="RefSeq" id="WP_188391188.1">
    <property type="nucleotide sequence ID" value="NZ_BMEV01000011.1"/>
</dbReference>
<name>A0A8J2ZRL4_9BACI</name>
<proteinExistence type="predicted"/>
<evidence type="ECO:0000313" key="1">
    <source>
        <dbReference type="EMBL" id="GGH72285.1"/>
    </source>
</evidence>
<dbReference type="Proteomes" id="UP000602050">
    <property type="component" value="Unassembled WGS sequence"/>
</dbReference>
<reference evidence="1" key="1">
    <citation type="journal article" date="2014" name="Int. J. Syst. Evol. Microbiol.">
        <title>Complete genome sequence of Corynebacterium casei LMG S-19264T (=DSM 44701T), isolated from a smear-ripened cheese.</title>
        <authorList>
            <consortium name="US DOE Joint Genome Institute (JGI-PGF)"/>
            <person name="Walter F."/>
            <person name="Albersmeier A."/>
            <person name="Kalinowski J."/>
            <person name="Ruckert C."/>
        </authorList>
    </citation>
    <scope>NUCLEOTIDE SEQUENCE</scope>
    <source>
        <strain evidence="1">CGMCC 1.12360</strain>
    </source>
</reference>
<evidence type="ECO:0008006" key="3">
    <source>
        <dbReference type="Google" id="ProtNLM"/>
    </source>
</evidence>
<reference evidence="1" key="2">
    <citation type="submission" date="2020-09" db="EMBL/GenBank/DDBJ databases">
        <authorList>
            <person name="Sun Q."/>
            <person name="Zhou Y."/>
        </authorList>
    </citation>
    <scope>NUCLEOTIDE SEQUENCE</scope>
    <source>
        <strain evidence="1">CGMCC 1.12360</strain>
    </source>
</reference>
<dbReference type="InterPro" id="IPR025613">
    <property type="entry name" value="YlbE"/>
</dbReference>
<comment type="caution">
    <text evidence="1">The sequence shown here is derived from an EMBL/GenBank/DDBJ whole genome shotgun (WGS) entry which is preliminary data.</text>
</comment>
<gene>
    <name evidence="1" type="primary">ylbE</name>
    <name evidence="1" type="ORF">GCM10010978_09080</name>
</gene>
<protein>
    <recommendedName>
        <fullName evidence="3">YlbE-like protein</fullName>
    </recommendedName>
</protein>
<dbReference type="Pfam" id="PF14003">
    <property type="entry name" value="YlbE"/>
    <property type="match status" value="1"/>
</dbReference>
<dbReference type="AlphaFoldDB" id="A0A8J2ZRL4"/>
<evidence type="ECO:0000313" key="2">
    <source>
        <dbReference type="Proteomes" id="UP000602050"/>
    </source>
</evidence>
<dbReference type="EMBL" id="BMEV01000011">
    <property type="protein sequence ID" value="GGH72285.1"/>
    <property type="molecule type" value="Genomic_DNA"/>
</dbReference>
<sequence length="77" mass="9150">MDASTYQYLLSKPELLHFIRQEPVWYRYLSRDPDSLALMEKEAKIFFGKTVSQRLGKMNRQVQMVHMLLQLANAMKD</sequence>